<dbReference type="InterPro" id="IPR011990">
    <property type="entry name" value="TPR-like_helical_dom_sf"/>
</dbReference>
<dbReference type="PANTHER" id="PTHR45138">
    <property type="entry name" value="REGULATORY COMPONENTS OF SENSORY TRANSDUCTION SYSTEM"/>
    <property type="match status" value="1"/>
</dbReference>
<gene>
    <name evidence="4" type="ORF">GGD57_003905</name>
</gene>
<dbReference type="NCBIfam" id="TIGR00254">
    <property type="entry name" value="GGDEF"/>
    <property type="match status" value="1"/>
</dbReference>
<dbReference type="EC" id="2.7.7.65" evidence="1"/>
<dbReference type="InterPro" id="IPR043128">
    <property type="entry name" value="Rev_trsase/Diguanyl_cyclase"/>
</dbReference>
<evidence type="ECO:0000256" key="1">
    <source>
        <dbReference type="ARBA" id="ARBA00012528"/>
    </source>
</evidence>
<name>A0A7W6R5R6_9HYPH</name>
<dbReference type="Proteomes" id="UP000540909">
    <property type="component" value="Unassembled WGS sequence"/>
</dbReference>
<reference evidence="4 5" key="1">
    <citation type="submission" date="2020-08" db="EMBL/GenBank/DDBJ databases">
        <title>Genomic Encyclopedia of Type Strains, Phase IV (KMG-V): Genome sequencing to study the core and pangenomes of soil and plant-associated prokaryotes.</title>
        <authorList>
            <person name="Whitman W."/>
        </authorList>
    </citation>
    <scope>NUCLEOTIDE SEQUENCE [LARGE SCALE GENOMIC DNA]</scope>
    <source>
        <strain evidence="4 5">SEMIA 4089</strain>
    </source>
</reference>
<feature type="domain" description="GGDEF" evidence="3">
    <location>
        <begin position="445"/>
        <end position="573"/>
    </location>
</feature>
<dbReference type="GO" id="GO:0005886">
    <property type="term" value="C:plasma membrane"/>
    <property type="evidence" value="ECO:0007669"/>
    <property type="project" value="TreeGrafter"/>
</dbReference>
<dbReference type="EMBL" id="JACIFY010000014">
    <property type="protein sequence ID" value="MBB4237305.1"/>
    <property type="molecule type" value="Genomic_DNA"/>
</dbReference>
<dbReference type="GO" id="GO:0043709">
    <property type="term" value="P:cell adhesion involved in single-species biofilm formation"/>
    <property type="evidence" value="ECO:0007669"/>
    <property type="project" value="TreeGrafter"/>
</dbReference>
<dbReference type="GO" id="GO:0052621">
    <property type="term" value="F:diguanylate cyclase activity"/>
    <property type="evidence" value="ECO:0007669"/>
    <property type="project" value="UniProtKB-EC"/>
</dbReference>
<dbReference type="InterPro" id="IPR000160">
    <property type="entry name" value="GGDEF_dom"/>
</dbReference>
<dbReference type="InterPro" id="IPR050469">
    <property type="entry name" value="Diguanylate_Cyclase"/>
</dbReference>
<comment type="caution">
    <text evidence="4">The sequence shown here is derived from an EMBL/GenBank/DDBJ whole genome shotgun (WGS) entry which is preliminary data.</text>
</comment>
<dbReference type="GO" id="GO:1902201">
    <property type="term" value="P:negative regulation of bacterial-type flagellum-dependent cell motility"/>
    <property type="evidence" value="ECO:0007669"/>
    <property type="project" value="TreeGrafter"/>
</dbReference>
<evidence type="ECO:0000256" key="2">
    <source>
        <dbReference type="ARBA" id="ARBA00034247"/>
    </source>
</evidence>
<dbReference type="SMART" id="SM00267">
    <property type="entry name" value="GGDEF"/>
    <property type="match status" value="1"/>
</dbReference>
<protein>
    <recommendedName>
        <fullName evidence="1">diguanylate cyclase</fullName>
        <ecNumber evidence="1">2.7.7.65</ecNumber>
    </recommendedName>
</protein>
<evidence type="ECO:0000313" key="4">
    <source>
        <dbReference type="EMBL" id="MBB4237305.1"/>
    </source>
</evidence>
<dbReference type="FunFam" id="3.30.70.270:FF:000001">
    <property type="entry name" value="Diguanylate cyclase domain protein"/>
    <property type="match status" value="1"/>
</dbReference>
<evidence type="ECO:0000313" key="5">
    <source>
        <dbReference type="Proteomes" id="UP000540909"/>
    </source>
</evidence>
<dbReference type="Gene3D" id="1.25.40.10">
    <property type="entry name" value="Tetratricopeptide repeat domain"/>
    <property type="match status" value="3"/>
</dbReference>
<dbReference type="Pfam" id="PF00990">
    <property type="entry name" value="GGDEF"/>
    <property type="match status" value="1"/>
</dbReference>
<dbReference type="Gene3D" id="3.30.70.270">
    <property type="match status" value="1"/>
</dbReference>
<dbReference type="InterPro" id="IPR029787">
    <property type="entry name" value="Nucleotide_cyclase"/>
</dbReference>
<sequence length="573" mass="64522">MFASFGSLHHFKLLMLSISGRQTLVFDMQVVDAVAVAQQVIFSLQEAWRLGCTGRSVEALTLAGEILAGAKARGEDWLAAQCDTDIAWYCFQIGKAELGLTHVRRAVDFWKLHGESRQEAYARAYFGWLLLELGLPEEAIEEATRALDLADKVADAKAQSLATNVIGIIFWYNKQPDRAILMSERSVELARSIGDKTYECWWLVNLGGAHSESGYIAQALGKPEEGHRLLLRALELTDQALDIAIETGDSWAARICLGNNADYYSHIGEHEKALQCMERYQLFQENSYVRDRQQYLYTLGQIYINYGKFADARSLLLEAMELIGEGGSFDSYIQIYFYLSQAHEGLGQFDLALEAHKKYHQAYLQNSAERTQQRTRLAEIYYETKRLKEVAETETKRADTLEASYQKLQEETDILASAVYLDALTGLYNRKYLDSRFKELTSEKRPYSIAMLDVDHFKSVNDNFSHMIGDQVLSAIGTILRSQLRITDQAIRFGGEEFVVLLAGAPRGAADVCERLRLAVEQWDWSEICNGLRVTISIGVASTLSAKSPNEILAIADQNLYTAKKTGRNRVVA</sequence>
<dbReference type="SUPFAM" id="SSF48452">
    <property type="entry name" value="TPR-like"/>
    <property type="match status" value="2"/>
</dbReference>
<comment type="catalytic activity">
    <reaction evidence="2">
        <text>2 GTP = 3',3'-c-di-GMP + 2 diphosphate</text>
        <dbReference type="Rhea" id="RHEA:24898"/>
        <dbReference type="ChEBI" id="CHEBI:33019"/>
        <dbReference type="ChEBI" id="CHEBI:37565"/>
        <dbReference type="ChEBI" id="CHEBI:58805"/>
        <dbReference type="EC" id="2.7.7.65"/>
    </reaction>
</comment>
<evidence type="ECO:0000259" key="3">
    <source>
        <dbReference type="PROSITE" id="PS50887"/>
    </source>
</evidence>
<accession>A0A7W6R5R6</accession>
<organism evidence="4 5">
    <name type="scientific">Rhizobium esperanzae</name>
    <dbReference type="NCBI Taxonomy" id="1967781"/>
    <lineage>
        <taxon>Bacteria</taxon>
        <taxon>Pseudomonadati</taxon>
        <taxon>Pseudomonadota</taxon>
        <taxon>Alphaproteobacteria</taxon>
        <taxon>Hyphomicrobiales</taxon>
        <taxon>Rhizobiaceae</taxon>
        <taxon>Rhizobium/Agrobacterium group</taxon>
        <taxon>Rhizobium</taxon>
    </lineage>
</organism>
<dbReference type="PANTHER" id="PTHR45138:SF9">
    <property type="entry name" value="DIGUANYLATE CYCLASE DGCM-RELATED"/>
    <property type="match status" value="1"/>
</dbReference>
<dbReference type="PROSITE" id="PS50887">
    <property type="entry name" value="GGDEF"/>
    <property type="match status" value="1"/>
</dbReference>
<proteinExistence type="predicted"/>
<dbReference type="AlphaFoldDB" id="A0A7W6R5R6"/>
<dbReference type="SUPFAM" id="SSF55073">
    <property type="entry name" value="Nucleotide cyclase"/>
    <property type="match status" value="1"/>
</dbReference>
<dbReference type="CDD" id="cd01949">
    <property type="entry name" value="GGDEF"/>
    <property type="match status" value="1"/>
</dbReference>